<proteinExistence type="predicted"/>
<dbReference type="STRING" id="420998.JDO7802_01846"/>
<sequence>MTDFFMLAAAVFAAVVAVRLLTLHWTRVDDDSQPDTEI</sequence>
<organism evidence="1 2">
    <name type="scientific">Jannaschia donghaensis</name>
    <dbReference type="NCBI Taxonomy" id="420998"/>
    <lineage>
        <taxon>Bacteria</taxon>
        <taxon>Pseudomonadati</taxon>
        <taxon>Pseudomonadota</taxon>
        <taxon>Alphaproteobacteria</taxon>
        <taxon>Rhodobacterales</taxon>
        <taxon>Roseobacteraceae</taxon>
        <taxon>Jannaschia</taxon>
    </lineage>
</organism>
<dbReference type="AlphaFoldDB" id="A0A0M6YJ65"/>
<name>A0A0M6YJ65_9RHOB</name>
<evidence type="ECO:0000313" key="2">
    <source>
        <dbReference type="Proteomes" id="UP000049222"/>
    </source>
</evidence>
<accession>A0A0M6YJ65</accession>
<dbReference type="Proteomes" id="UP000049222">
    <property type="component" value="Unassembled WGS sequence"/>
</dbReference>
<gene>
    <name evidence="1" type="ORF">JDO7802_01846</name>
</gene>
<reference evidence="1 2" key="1">
    <citation type="submission" date="2015-07" db="EMBL/GenBank/DDBJ databases">
        <authorList>
            <person name="Noorani M."/>
        </authorList>
    </citation>
    <scope>NUCLEOTIDE SEQUENCE [LARGE SCALE GENOMIC DNA]</scope>
    <source>
        <strain evidence="1 2">CECT 7802</strain>
    </source>
</reference>
<evidence type="ECO:0000313" key="1">
    <source>
        <dbReference type="EMBL" id="CTQ49829.1"/>
    </source>
</evidence>
<dbReference type="EMBL" id="CXSU01000012">
    <property type="protein sequence ID" value="CTQ49829.1"/>
    <property type="molecule type" value="Genomic_DNA"/>
</dbReference>
<keyword evidence="2" id="KW-1185">Reference proteome</keyword>
<protein>
    <submittedName>
        <fullName evidence="1">Uncharacterized protein</fullName>
    </submittedName>
</protein>